<proteinExistence type="predicted"/>
<evidence type="ECO:0000313" key="2">
    <source>
        <dbReference type="EMBL" id="KAK8083534.1"/>
    </source>
</evidence>
<feature type="domain" description="Heterokaryon incompatibility" evidence="1">
    <location>
        <begin position="23"/>
        <end position="109"/>
    </location>
</feature>
<comment type="caution">
    <text evidence="2">The sequence shown here is derived from an EMBL/GenBank/DDBJ whole genome shotgun (WGS) entry which is preliminary data.</text>
</comment>
<sequence length="428" mass="48620">MRLLNTSTLRLETFTDERSAPPYVILSHTWEKEITFGDIKNWASSGWLEKQGAQKVRQSAEQARLDNLQYIWIDTLCIDKSSSAELSEAINSMFKWYECSAVCYAYLFDITGEKGSSIRGCKWLSRGWTLQKLIAPARVRFYNMHWYYIGTRNSLAEDLQSITGIDYVLLHNFEDEDDIDPRCLLDPMASRPETKIQDILASISIASRMFWASGRQTTRSEEAAYCLMGLFSVNIPLLYGEGGKAFARLQEEIIKVTTDTSILVFADMCRSPTNVLAPEPKAFALRLPAVLEWNIDRPRMLFEKDRITLEVILCATSMRNDTSNTHFSNSYLSDSLRSRIGESGDPEGEPSLFYAVLDGSFDDDNLARPAILVRQEHDSTYRREHHDELYRVHAGTLSKSNPTFALYGGKNPAAILPRRPSAALIREC</sequence>
<accession>A0ABR1WJ46</accession>
<dbReference type="EMBL" id="JAQQWM010000001">
    <property type="protein sequence ID" value="KAK8083534.1"/>
    <property type="molecule type" value="Genomic_DNA"/>
</dbReference>
<name>A0ABR1WJ46_9PEZI</name>
<protein>
    <submittedName>
        <fullName evidence="2">HET-domain-containing protein</fullName>
    </submittedName>
</protein>
<dbReference type="InterPro" id="IPR010730">
    <property type="entry name" value="HET"/>
</dbReference>
<dbReference type="PANTHER" id="PTHR10622:SF10">
    <property type="entry name" value="HET DOMAIN-CONTAINING PROTEIN"/>
    <property type="match status" value="1"/>
</dbReference>
<evidence type="ECO:0000259" key="1">
    <source>
        <dbReference type="Pfam" id="PF06985"/>
    </source>
</evidence>
<dbReference type="Pfam" id="PF06985">
    <property type="entry name" value="HET"/>
    <property type="match status" value="1"/>
</dbReference>
<reference evidence="2 3" key="1">
    <citation type="submission" date="2023-01" db="EMBL/GenBank/DDBJ databases">
        <title>Analysis of 21 Apiospora genomes using comparative genomics revels a genus with tremendous synthesis potential of carbohydrate active enzymes and secondary metabolites.</title>
        <authorList>
            <person name="Sorensen T."/>
        </authorList>
    </citation>
    <scope>NUCLEOTIDE SEQUENCE [LARGE SCALE GENOMIC DNA]</scope>
    <source>
        <strain evidence="2 3">CBS 83171</strain>
    </source>
</reference>
<organism evidence="2 3">
    <name type="scientific">Apiospora saccharicola</name>
    <dbReference type="NCBI Taxonomy" id="335842"/>
    <lineage>
        <taxon>Eukaryota</taxon>
        <taxon>Fungi</taxon>
        <taxon>Dikarya</taxon>
        <taxon>Ascomycota</taxon>
        <taxon>Pezizomycotina</taxon>
        <taxon>Sordariomycetes</taxon>
        <taxon>Xylariomycetidae</taxon>
        <taxon>Amphisphaeriales</taxon>
        <taxon>Apiosporaceae</taxon>
        <taxon>Apiospora</taxon>
    </lineage>
</organism>
<gene>
    <name evidence="2" type="ORF">PG996_002315</name>
</gene>
<evidence type="ECO:0000313" key="3">
    <source>
        <dbReference type="Proteomes" id="UP001446871"/>
    </source>
</evidence>
<dbReference type="PANTHER" id="PTHR10622">
    <property type="entry name" value="HET DOMAIN-CONTAINING PROTEIN"/>
    <property type="match status" value="1"/>
</dbReference>
<dbReference type="Proteomes" id="UP001446871">
    <property type="component" value="Unassembled WGS sequence"/>
</dbReference>
<keyword evidence="3" id="KW-1185">Reference proteome</keyword>